<dbReference type="Proteomes" id="UP000790347">
    <property type="component" value="Unassembled WGS sequence"/>
</dbReference>
<dbReference type="GO" id="GO:0003824">
    <property type="term" value="F:catalytic activity"/>
    <property type="evidence" value="ECO:0007669"/>
    <property type="project" value="InterPro"/>
</dbReference>
<gene>
    <name evidence="4" type="ORF">DERF_009874</name>
</gene>
<dbReference type="GO" id="GO:0071897">
    <property type="term" value="P:DNA biosynthetic process"/>
    <property type="evidence" value="ECO:0007669"/>
    <property type="project" value="UniProtKB-ARBA"/>
</dbReference>
<comment type="caution">
    <text evidence="4">The sequence shown here is derived from an EMBL/GenBank/DDBJ whole genome shotgun (WGS) entry which is preliminary data.</text>
</comment>
<evidence type="ECO:0000256" key="1">
    <source>
        <dbReference type="SAM" id="MobiDB-lite"/>
    </source>
</evidence>
<dbReference type="EMBL" id="ASGP02000004">
    <property type="protein sequence ID" value="KAH9511410.1"/>
    <property type="molecule type" value="Genomic_DNA"/>
</dbReference>
<proteinExistence type="predicted"/>
<reference evidence="4" key="2">
    <citation type="journal article" date="2022" name="Res Sq">
        <title>Comparative Genomics Reveals Insights into the Divergent Evolution of Astigmatic Mites and Household Pest Adaptations.</title>
        <authorList>
            <person name="Xiong Q."/>
            <person name="Wan A.T.-Y."/>
            <person name="Liu X.-Y."/>
            <person name="Fung C.S.-H."/>
            <person name="Xiao X."/>
            <person name="Malainual N."/>
            <person name="Hou J."/>
            <person name="Wang L."/>
            <person name="Wang M."/>
            <person name="Yang K."/>
            <person name="Cui Y."/>
            <person name="Leung E."/>
            <person name="Nong W."/>
            <person name="Shin S.-K."/>
            <person name="Au S."/>
            <person name="Jeong K.Y."/>
            <person name="Chew F.T."/>
            <person name="Hui J."/>
            <person name="Leung T.F."/>
            <person name="Tungtrongchitr A."/>
            <person name="Zhong N."/>
            <person name="Liu Z."/>
            <person name="Tsui S."/>
        </authorList>
    </citation>
    <scope>NUCLEOTIDE SEQUENCE</scope>
    <source>
        <strain evidence="4">Derf</strain>
        <tissue evidence="4">Whole organism</tissue>
    </source>
</reference>
<feature type="region of interest" description="Disordered" evidence="1">
    <location>
        <begin position="147"/>
        <end position="185"/>
    </location>
</feature>
<dbReference type="SUPFAM" id="SSF56219">
    <property type="entry name" value="DNase I-like"/>
    <property type="match status" value="1"/>
</dbReference>
<dbReference type="PANTHER" id="PTHR19446">
    <property type="entry name" value="REVERSE TRANSCRIPTASES"/>
    <property type="match status" value="1"/>
</dbReference>
<dbReference type="Pfam" id="PF00078">
    <property type="entry name" value="RVT_1"/>
    <property type="match status" value="1"/>
</dbReference>
<keyword evidence="5" id="KW-1185">Reference proteome</keyword>
<dbReference type="SUPFAM" id="SSF56672">
    <property type="entry name" value="DNA/RNA polymerases"/>
    <property type="match status" value="1"/>
</dbReference>
<dbReference type="PROSITE" id="PS50878">
    <property type="entry name" value="RT_POL"/>
    <property type="match status" value="1"/>
</dbReference>
<evidence type="ECO:0000256" key="2">
    <source>
        <dbReference type="SAM" id="Phobius"/>
    </source>
</evidence>
<dbReference type="InterPro" id="IPR000477">
    <property type="entry name" value="RT_dom"/>
</dbReference>
<organism evidence="4 5">
    <name type="scientific">Dermatophagoides farinae</name>
    <name type="common">American house dust mite</name>
    <dbReference type="NCBI Taxonomy" id="6954"/>
    <lineage>
        <taxon>Eukaryota</taxon>
        <taxon>Metazoa</taxon>
        <taxon>Ecdysozoa</taxon>
        <taxon>Arthropoda</taxon>
        <taxon>Chelicerata</taxon>
        <taxon>Arachnida</taxon>
        <taxon>Acari</taxon>
        <taxon>Acariformes</taxon>
        <taxon>Sarcoptiformes</taxon>
        <taxon>Astigmata</taxon>
        <taxon>Psoroptidia</taxon>
        <taxon>Analgoidea</taxon>
        <taxon>Pyroglyphidae</taxon>
        <taxon>Dermatophagoidinae</taxon>
        <taxon>Dermatophagoides</taxon>
    </lineage>
</organism>
<feature type="compositionally biased region" description="Basic and acidic residues" evidence="1">
    <location>
        <begin position="153"/>
        <end position="167"/>
    </location>
</feature>
<reference evidence="4" key="1">
    <citation type="submission" date="2013-05" db="EMBL/GenBank/DDBJ databases">
        <authorList>
            <person name="Yim A.K.Y."/>
            <person name="Chan T.F."/>
            <person name="Ji K.M."/>
            <person name="Liu X.Y."/>
            <person name="Zhou J.W."/>
            <person name="Li R.Q."/>
            <person name="Yang K.Y."/>
            <person name="Li J."/>
            <person name="Li M."/>
            <person name="Law P.T.W."/>
            <person name="Wu Y.L."/>
            <person name="Cai Z.L."/>
            <person name="Qin H."/>
            <person name="Bao Y."/>
            <person name="Leung R.K.K."/>
            <person name="Ng P.K.S."/>
            <person name="Zou J."/>
            <person name="Zhong X.J."/>
            <person name="Ran P.X."/>
            <person name="Zhong N.S."/>
            <person name="Liu Z.G."/>
            <person name="Tsui S.K.W."/>
        </authorList>
    </citation>
    <scope>NUCLEOTIDE SEQUENCE</scope>
    <source>
        <strain evidence="4">Derf</strain>
        <tissue evidence="4">Whole organism</tissue>
    </source>
</reference>
<evidence type="ECO:0000259" key="3">
    <source>
        <dbReference type="PROSITE" id="PS50878"/>
    </source>
</evidence>
<keyword evidence="2" id="KW-0472">Membrane</keyword>
<sequence length="1790" mass="205649">MVLKQSHLQSPYHHPFIPPFPFPIIIGYTILLLDRSHHLAIHIIGLAPSSLFWPLGPIIPGFDHQRRHPPSLSAADPSTTICRIRTWSPSLVAVSISASVYILPSLLMATAGKQKKILKPNSTDDNMDTNDVASIIDETIPITIFDDSESELDNMRDQTSKQKEKPKNPPPSRLPHITRTHRTEPSVEEMITDPICNINKASTSSNLQSWERPKYTTDADAKFINTTYKMVNGLAGNLKTEHKRDVLKSLSIAEAMYKEVLILRKRLAESIKRKRDVLEESDIDIMEFDNIDSSATEPTNFKKEINEMKSAISKLTMLVQNNINLASTSTPQRPPAQQQPQKTFSEVIKQHSANQTPIHRTIVSIPGNEDSETTRQVLTTRIVPVNEGINIVDSRKLSKGKVAIDFTSPESLHKFEEKIASTSELTHEPPRIMNPMMIIKGASSRIEKEQLPNMIKPFNHLISDFITKNNLNIENEIQPVYVRPNRKPGLRNFAVRVNPKLRDIIIQQMKNKIIIDYQTTHIEDMTPVMQCYKCYGYNHKIGECQVPDQMCLHCGDFHSFNQCPRKSSPAICLNCIRSNITNATPHNSVNRECPVHIRLLSRSPSSLTSFIDYCNEHHVDIMIVSEPPIKKQLPNFPSSIVPIFHHTNTNSIVRACVCILNKRLNPMILSDFSSNDFIVCQIGDLIISSVYSNPNCDISDTLHKIDHLMSSSHRSNILIAGDFNSSNRYWYSNFNDTRGDSLLATIIQHNLVVINNCPTPTFNTFRRNRHLTSHIDLTTTSSSLSSSVHNWNVVDNLEISDHRIITFDINYSVPTSPDITTTIKWNTNNVNWDQWSTIINDKFVNNNITCEHIRDINNKFDLDFLVSFVTTTIQQACDTTMRRYNHRRIKRHPWHNDGHLRELLHLQKSLYRRIRRCRDINQRTTLIEQHQQSRHQYRQRLQQLKDDHLRQQFRGDTSVNNYYNMCHFLKHHDTLPARTLANSADPPSTVKLLLDYLFPDDNIDDDTQQQKYIRRQVNNWSNIHRNDDTPFHPVTDRELINAVTKFNNNTSPGFDGLAPIICKQFVANFIDIAVAIYNQCLKLKHVPYLWKISVIRILPKPLKDDYTVPNSYRPIGLISVFARTLERIIERRLRGYLVTNKLISEQQYGFMAGKSTDHALYTIDKSLDESMRKNENTALISLDIRGAFDHAWHPSLIKRMILMKVPPYLIFLLCDYLDDRHILTTFGGVTAGKKTNRGTVQGSVLGPLLWNIIIDQFLRINFGQDVHVQAFADDVTMIVSCNSRAYFNVIVNDIMQMAYCWGQNVKLTFSETKTKLMYMSRRIRSPTYPPVSMNNMAVTPVEDIKILGVTFDRKLDYRPHVHKTLEKAARVFKKIMTIAQKTYGLGPKTAHLLLNCVFLPTITYGCHVWKRAIQYQYMKLELRRTLKPMVQLITKSYSTASFIAITAISNSPPLDLVIEYVANVTIARITGKYRHNDNEIVLDKYCANINELLPPPNIINRQPFPTTNRQIFIKSIKRTLGIGCVFMAFFGDQLITTVTHRLPNHCSILQADLFTIHLAIRWIIDNHLDYSATTIICNNIGALQHVVKKNNKKKSELAESIIRSTNDNIIICWKKVDRNDPIQRKLRKKATVTANNHRRNVSYQSAPLSFVKRQEKINMYNNWSTVYDNDPAGTTIKTLCPHLNDARRFAPYVSFWLSQSLTGHGQFGQFLYRFGFSDDQTCQCGHDIQSVHHLRFDCPLTGRLRYHYSLAISSCVNIIDRTKMEVILYEQIAIMADQLHNSIHQDHHHH</sequence>
<keyword evidence="2" id="KW-0812">Transmembrane</keyword>
<dbReference type="InterPro" id="IPR036691">
    <property type="entry name" value="Endo/exonu/phosph_ase_sf"/>
</dbReference>
<name>A0A922HVZ7_DERFA</name>
<evidence type="ECO:0000313" key="5">
    <source>
        <dbReference type="Proteomes" id="UP000790347"/>
    </source>
</evidence>
<dbReference type="InterPro" id="IPR005135">
    <property type="entry name" value="Endo/exonuclease/phosphatase"/>
</dbReference>
<accession>A0A922HVZ7</accession>
<feature type="domain" description="Reverse transcriptase" evidence="3">
    <location>
        <begin position="1079"/>
        <end position="1323"/>
    </location>
</feature>
<dbReference type="Gene3D" id="3.60.10.10">
    <property type="entry name" value="Endonuclease/exonuclease/phosphatase"/>
    <property type="match status" value="1"/>
</dbReference>
<evidence type="ECO:0000313" key="4">
    <source>
        <dbReference type="EMBL" id="KAH9511410.1"/>
    </source>
</evidence>
<dbReference type="CDD" id="cd01650">
    <property type="entry name" value="RT_nLTR_like"/>
    <property type="match status" value="1"/>
</dbReference>
<protein>
    <recommendedName>
        <fullName evidence="3">Reverse transcriptase domain-containing protein</fullName>
    </recommendedName>
</protein>
<dbReference type="InterPro" id="IPR043502">
    <property type="entry name" value="DNA/RNA_pol_sf"/>
</dbReference>
<feature type="transmembrane region" description="Helical" evidence="2">
    <location>
        <begin position="39"/>
        <end position="59"/>
    </location>
</feature>
<feature type="transmembrane region" description="Helical" evidence="2">
    <location>
        <begin position="12"/>
        <end position="33"/>
    </location>
</feature>
<dbReference type="Pfam" id="PF14529">
    <property type="entry name" value="Exo_endo_phos_2"/>
    <property type="match status" value="1"/>
</dbReference>
<keyword evidence="2" id="KW-1133">Transmembrane helix</keyword>